<organism evidence="1 3">
    <name type="scientific">Deinandra increscens subsp. villosa</name>
    <dbReference type="NCBI Taxonomy" id="3103831"/>
    <lineage>
        <taxon>Eukaryota</taxon>
        <taxon>Viridiplantae</taxon>
        <taxon>Streptophyta</taxon>
        <taxon>Embryophyta</taxon>
        <taxon>Tracheophyta</taxon>
        <taxon>Spermatophyta</taxon>
        <taxon>Magnoliopsida</taxon>
        <taxon>eudicotyledons</taxon>
        <taxon>Gunneridae</taxon>
        <taxon>Pentapetalae</taxon>
        <taxon>asterids</taxon>
        <taxon>campanulids</taxon>
        <taxon>Asterales</taxon>
        <taxon>Asteraceae</taxon>
        <taxon>Asteroideae</taxon>
        <taxon>Heliantheae alliance</taxon>
        <taxon>Madieae</taxon>
        <taxon>Madiinae</taxon>
        <taxon>Deinandra</taxon>
    </lineage>
</organism>
<dbReference type="Proteomes" id="UP001408789">
    <property type="component" value="Unassembled WGS sequence"/>
</dbReference>
<sequence length="218" mass="25740">MVTLSRTMLSGNDAFTDLLFPSNCSLNFIHILHHHYYKVLVPVRLLKLNSEDQFLFTRYDFWIQTPPFWILWIIGDLGFNSEFRFLNRVFHGWSSDFSTLVSKKLTIDNPRFFFLFHWIALHDLRMDTRCIFHSRDMKEYSYFPIKDGKSADFLQGSPTKVSKNRFSAHEMKGGSCWFDGYKVLGRGYILRHSEYFFVGQHLRDTHEAVVVGELLVTC</sequence>
<protein>
    <submittedName>
        <fullName evidence="1">Uncharacterized protein</fullName>
    </submittedName>
</protein>
<gene>
    <name evidence="2" type="ORF">SSX86_023013</name>
    <name evidence="1" type="ORF">SSX86_029984</name>
</gene>
<keyword evidence="3" id="KW-1185">Reference proteome</keyword>
<dbReference type="EMBL" id="JBCNJP010000027">
    <property type="protein sequence ID" value="KAK9053351.1"/>
    <property type="molecule type" value="Genomic_DNA"/>
</dbReference>
<comment type="caution">
    <text evidence="1">The sequence shown here is derived from an EMBL/GenBank/DDBJ whole genome shotgun (WGS) entry which is preliminary data.</text>
</comment>
<name>A0AAP0CB65_9ASTR</name>
<evidence type="ECO:0000313" key="1">
    <source>
        <dbReference type="EMBL" id="KAK9053351.1"/>
    </source>
</evidence>
<dbReference type="AlphaFoldDB" id="A0AAP0CB65"/>
<proteinExistence type="predicted"/>
<reference evidence="1 3" key="1">
    <citation type="submission" date="2024-04" db="EMBL/GenBank/DDBJ databases">
        <title>The reference genome of an endangered Asteraceae, Deinandra increscens subsp. villosa, native to the Central Coast of California.</title>
        <authorList>
            <person name="Guilliams M."/>
            <person name="Hasenstab-Lehman K."/>
            <person name="Meyer R."/>
            <person name="Mcevoy S."/>
        </authorList>
    </citation>
    <scope>NUCLEOTIDE SEQUENCE [LARGE SCALE GENOMIC DNA]</scope>
    <source>
        <tissue evidence="1">Leaf</tissue>
    </source>
</reference>
<dbReference type="EMBL" id="JBCNJP010000023">
    <property type="protein sequence ID" value="KAK9058173.1"/>
    <property type="molecule type" value="Genomic_DNA"/>
</dbReference>
<evidence type="ECO:0000313" key="2">
    <source>
        <dbReference type="EMBL" id="KAK9058173.1"/>
    </source>
</evidence>
<evidence type="ECO:0000313" key="3">
    <source>
        <dbReference type="Proteomes" id="UP001408789"/>
    </source>
</evidence>
<accession>A0AAP0CB65</accession>